<protein>
    <submittedName>
        <fullName evidence="1">Uncharacterized protein</fullName>
    </submittedName>
</protein>
<dbReference type="AlphaFoldDB" id="A0AA38MHN4"/>
<dbReference type="EMBL" id="JALNTZ010000004">
    <property type="protein sequence ID" value="KAJ3656229.1"/>
    <property type="molecule type" value="Genomic_DNA"/>
</dbReference>
<accession>A0AA38MHN4</accession>
<proteinExistence type="predicted"/>
<sequence>MDFQRYIENVGVEIVNIENGNEVSTILRRLPDDYPVHMAELWALGMAVGSLSGVKGRVINLVTDSRVALDMVTRRKGETADAILRDLQRIEDESAKVKL</sequence>
<dbReference type="Proteomes" id="UP001168821">
    <property type="component" value="Unassembled WGS sequence"/>
</dbReference>
<dbReference type="InterPro" id="IPR012337">
    <property type="entry name" value="RNaseH-like_sf"/>
</dbReference>
<evidence type="ECO:0000313" key="1">
    <source>
        <dbReference type="EMBL" id="KAJ3656229.1"/>
    </source>
</evidence>
<gene>
    <name evidence="1" type="ORF">Zmor_015322</name>
</gene>
<evidence type="ECO:0000313" key="2">
    <source>
        <dbReference type="Proteomes" id="UP001168821"/>
    </source>
</evidence>
<name>A0AA38MHN4_9CUCU</name>
<keyword evidence="2" id="KW-1185">Reference proteome</keyword>
<comment type="caution">
    <text evidence="1">The sequence shown here is derived from an EMBL/GenBank/DDBJ whole genome shotgun (WGS) entry which is preliminary data.</text>
</comment>
<organism evidence="1 2">
    <name type="scientific">Zophobas morio</name>
    <dbReference type="NCBI Taxonomy" id="2755281"/>
    <lineage>
        <taxon>Eukaryota</taxon>
        <taxon>Metazoa</taxon>
        <taxon>Ecdysozoa</taxon>
        <taxon>Arthropoda</taxon>
        <taxon>Hexapoda</taxon>
        <taxon>Insecta</taxon>
        <taxon>Pterygota</taxon>
        <taxon>Neoptera</taxon>
        <taxon>Endopterygota</taxon>
        <taxon>Coleoptera</taxon>
        <taxon>Polyphaga</taxon>
        <taxon>Cucujiformia</taxon>
        <taxon>Tenebrionidae</taxon>
        <taxon>Zophobas</taxon>
    </lineage>
</organism>
<reference evidence="1" key="1">
    <citation type="journal article" date="2023" name="G3 (Bethesda)">
        <title>Whole genome assemblies of Zophobas morio and Tenebrio molitor.</title>
        <authorList>
            <person name="Kaur S."/>
            <person name="Stinson S.A."/>
            <person name="diCenzo G.C."/>
        </authorList>
    </citation>
    <scope>NUCLEOTIDE SEQUENCE</scope>
    <source>
        <strain evidence="1">QUZm001</strain>
    </source>
</reference>
<dbReference type="SUPFAM" id="SSF53098">
    <property type="entry name" value="Ribonuclease H-like"/>
    <property type="match status" value="1"/>
</dbReference>